<reference evidence="11" key="1">
    <citation type="submission" date="2021-03" db="EMBL/GenBank/DDBJ databases">
        <title>Leucobacter chromiisoli sp. nov., isolated from chromium-containing soil of chemical plant.</title>
        <authorList>
            <person name="Xu Z."/>
        </authorList>
    </citation>
    <scope>NUCLEOTIDE SEQUENCE</scope>
    <source>
        <strain evidence="11">A2</strain>
    </source>
</reference>
<gene>
    <name evidence="11" type="ORF">J4H91_09520</name>
</gene>
<dbReference type="GO" id="GO:0005886">
    <property type="term" value="C:plasma membrane"/>
    <property type="evidence" value="ECO:0007669"/>
    <property type="project" value="UniProtKB-SubCell"/>
</dbReference>
<proteinExistence type="inferred from homology"/>
<evidence type="ECO:0000256" key="1">
    <source>
        <dbReference type="ARBA" id="ARBA00004429"/>
    </source>
</evidence>
<dbReference type="Pfam" id="PF01061">
    <property type="entry name" value="ABC2_membrane"/>
    <property type="match status" value="1"/>
</dbReference>
<comment type="subcellular location">
    <subcellularLocation>
        <location evidence="1">Cell inner membrane</location>
        <topology evidence="1">Multi-pass membrane protein</topology>
    </subcellularLocation>
    <subcellularLocation>
        <location evidence="9">Cell membrane</location>
        <topology evidence="9">Multi-pass membrane protein</topology>
    </subcellularLocation>
</comment>
<dbReference type="RefSeq" id="WP_208046031.1">
    <property type="nucleotide sequence ID" value="NZ_JAGDYL010000015.1"/>
</dbReference>
<feature type="transmembrane region" description="Helical" evidence="9">
    <location>
        <begin position="67"/>
        <end position="86"/>
    </location>
</feature>
<evidence type="ECO:0000256" key="5">
    <source>
        <dbReference type="ARBA" id="ARBA00022519"/>
    </source>
</evidence>
<dbReference type="EMBL" id="JAGDYL010000015">
    <property type="protein sequence ID" value="MBO1805555.1"/>
    <property type="molecule type" value="Genomic_DNA"/>
</dbReference>
<dbReference type="PANTHER" id="PTHR30413">
    <property type="entry name" value="INNER MEMBRANE TRANSPORT PERMEASE"/>
    <property type="match status" value="1"/>
</dbReference>
<dbReference type="InterPro" id="IPR013525">
    <property type="entry name" value="ABC2_TM"/>
</dbReference>
<keyword evidence="3 9" id="KW-0813">Transport</keyword>
<dbReference type="PANTHER" id="PTHR30413:SF8">
    <property type="entry name" value="TRANSPORT PERMEASE PROTEIN"/>
    <property type="match status" value="1"/>
</dbReference>
<keyword evidence="5" id="KW-0997">Cell inner membrane</keyword>
<organism evidence="11 12">
    <name type="scientific">Leucobacter ruminantium</name>
    <dbReference type="NCBI Taxonomy" id="1289170"/>
    <lineage>
        <taxon>Bacteria</taxon>
        <taxon>Bacillati</taxon>
        <taxon>Actinomycetota</taxon>
        <taxon>Actinomycetes</taxon>
        <taxon>Micrococcales</taxon>
        <taxon>Microbacteriaceae</taxon>
        <taxon>Leucobacter</taxon>
    </lineage>
</organism>
<dbReference type="InterPro" id="IPR047817">
    <property type="entry name" value="ABC2_TM_bact-type"/>
</dbReference>
<dbReference type="Proteomes" id="UP000664398">
    <property type="component" value="Unassembled WGS sequence"/>
</dbReference>
<comment type="similarity">
    <text evidence="2 9">Belongs to the ABC-2 integral membrane protein family.</text>
</comment>
<name>A0A939LVJ8_9MICO</name>
<evidence type="ECO:0000256" key="9">
    <source>
        <dbReference type="RuleBase" id="RU361157"/>
    </source>
</evidence>
<evidence type="ECO:0000256" key="2">
    <source>
        <dbReference type="ARBA" id="ARBA00007783"/>
    </source>
</evidence>
<feature type="transmembrane region" description="Helical" evidence="9">
    <location>
        <begin position="139"/>
        <end position="165"/>
    </location>
</feature>
<feature type="domain" description="ABC transmembrane type-2" evidence="10">
    <location>
        <begin position="65"/>
        <end position="301"/>
    </location>
</feature>
<comment type="caution">
    <text evidence="11">The sequence shown here is derived from an EMBL/GenBank/DDBJ whole genome shotgun (WGS) entry which is preliminary data.</text>
</comment>
<keyword evidence="7 9" id="KW-1133">Transmembrane helix</keyword>
<sequence length="309" mass="34034">MNQAERFESLAQQPFSTIGVPADSGKSHASYKGFLSTSREIIQNRSMLALLVRRDIKSRYKDSSLGLIWTLIRPLTQLAIYFVVVGKFLGAERGIPDFAIYIFTGLTAYGLFSEIVSGGTASILGNAGLVKKVYVPRELFPLAATGTALFNFAIQLAILIVIVLVTGKFHISWNLLYLIPSLIVLISFGLALALLFSAWFVYLRDIGYFVEIAVMVLMWASPILYSWQMVHDVVMGIGLPWLLQIYTANPVTLAVLGFQESIWGTAERGLALPENLMTQLCVAAVLGLLCVVGAQRIFARMQGNFAQEL</sequence>
<keyword evidence="6 9" id="KW-0812">Transmembrane</keyword>
<evidence type="ECO:0000256" key="4">
    <source>
        <dbReference type="ARBA" id="ARBA00022475"/>
    </source>
</evidence>
<keyword evidence="8 9" id="KW-0472">Membrane</keyword>
<keyword evidence="4 9" id="KW-1003">Cell membrane</keyword>
<evidence type="ECO:0000313" key="12">
    <source>
        <dbReference type="Proteomes" id="UP000664398"/>
    </source>
</evidence>
<keyword evidence="12" id="KW-1185">Reference proteome</keyword>
<evidence type="ECO:0000259" key="10">
    <source>
        <dbReference type="PROSITE" id="PS51012"/>
    </source>
</evidence>
<evidence type="ECO:0000256" key="7">
    <source>
        <dbReference type="ARBA" id="ARBA00022989"/>
    </source>
</evidence>
<protein>
    <recommendedName>
        <fullName evidence="9">Transport permease protein</fullName>
    </recommendedName>
</protein>
<accession>A0A939LVJ8</accession>
<feature type="transmembrane region" description="Helical" evidence="9">
    <location>
        <begin position="177"/>
        <end position="200"/>
    </location>
</feature>
<dbReference type="GO" id="GO:0015920">
    <property type="term" value="P:lipopolysaccharide transport"/>
    <property type="evidence" value="ECO:0007669"/>
    <property type="project" value="TreeGrafter"/>
</dbReference>
<dbReference type="AlphaFoldDB" id="A0A939LVJ8"/>
<evidence type="ECO:0000256" key="8">
    <source>
        <dbReference type="ARBA" id="ARBA00023136"/>
    </source>
</evidence>
<evidence type="ECO:0000256" key="6">
    <source>
        <dbReference type="ARBA" id="ARBA00022692"/>
    </source>
</evidence>
<evidence type="ECO:0000256" key="3">
    <source>
        <dbReference type="ARBA" id="ARBA00022448"/>
    </source>
</evidence>
<evidence type="ECO:0000313" key="11">
    <source>
        <dbReference type="EMBL" id="MBO1805555.1"/>
    </source>
</evidence>
<dbReference type="PROSITE" id="PS51012">
    <property type="entry name" value="ABC_TM2"/>
    <property type="match status" value="1"/>
</dbReference>
<feature type="transmembrane region" description="Helical" evidence="9">
    <location>
        <begin position="98"/>
        <end position="119"/>
    </location>
</feature>
<feature type="transmembrane region" description="Helical" evidence="9">
    <location>
        <begin position="206"/>
        <end position="225"/>
    </location>
</feature>
<feature type="transmembrane region" description="Helical" evidence="9">
    <location>
        <begin position="276"/>
        <end position="294"/>
    </location>
</feature>
<dbReference type="GO" id="GO:0140359">
    <property type="term" value="F:ABC-type transporter activity"/>
    <property type="evidence" value="ECO:0007669"/>
    <property type="project" value="InterPro"/>
</dbReference>